<feature type="signal peptide" evidence="1">
    <location>
        <begin position="1"/>
        <end position="18"/>
    </location>
</feature>
<accession>A0A512J819</accession>
<proteinExistence type="predicted"/>
<keyword evidence="1" id="KW-0732">Signal</keyword>
<protein>
    <recommendedName>
        <fullName evidence="6">Glycoside hydrolase family 42 N-terminal domain-containing protein</fullName>
    </recommendedName>
</protein>
<reference evidence="3" key="1">
    <citation type="journal article" date="2014" name="Int. J. Syst. Evol. Microbiol.">
        <title>Complete genome of a new Firmicutes species belonging to the dominant human colonic microbiota ('Ruminococcus bicirculans') reveals two chromosomes and a selective capacity to utilize plant glucans.</title>
        <authorList>
            <consortium name="NISC Comparative Sequencing Program"/>
            <person name="Wegmann U."/>
            <person name="Louis P."/>
            <person name="Goesmann A."/>
            <person name="Henrissat B."/>
            <person name="Duncan S.H."/>
            <person name="Flint H.J."/>
        </authorList>
    </citation>
    <scope>NUCLEOTIDE SEQUENCE</scope>
    <source>
        <strain evidence="3">NBRC 107715</strain>
    </source>
</reference>
<name>A0A512J819_9HYPH</name>
<feature type="chain" id="PRO_5021979160" description="Glycoside hydrolase family 42 N-terminal domain-containing protein" evidence="1">
    <location>
        <begin position="19"/>
        <end position="743"/>
    </location>
</feature>
<gene>
    <name evidence="3" type="ORF">GCM10007888_26550</name>
    <name evidence="2" type="ORF">MOX02_41180</name>
</gene>
<dbReference type="OrthoDB" id="7292394at2"/>
<evidence type="ECO:0000313" key="3">
    <source>
        <dbReference type="EMBL" id="GLS64274.1"/>
    </source>
</evidence>
<dbReference type="EMBL" id="BSPK01000035">
    <property type="protein sequence ID" value="GLS64274.1"/>
    <property type="molecule type" value="Genomic_DNA"/>
</dbReference>
<comment type="caution">
    <text evidence="2">The sequence shown here is derived from an EMBL/GenBank/DDBJ whole genome shotgun (WGS) entry which is preliminary data.</text>
</comment>
<evidence type="ECO:0000313" key="5">
    <source>
        <dbReference type="Proteomes" id="UP001156856"/>
    </source>
</evidence>
<keyword evidence="5" id="KW-1185">Reference proteome</keyword>
<dbReference type="EMBL" id="BJZU01000089">
    <property type="protein sequence ID" value="GEP06080.1"/>
    <property type="molecule type" value="Genomic_DNA"/>
</dbReference>
<dbReference type="Proteomes" id="UP000321960">
    <property type="component" value="Unassembled WGS sequence"/>
</dbReference>
<reference evidence="2 4" key="3">
    <citation type="submission" date="2019-07" db="EMBL/GenBank/DDBJ databases">
        <title>Whole genome shotgun sequence of Methylobacterium oxalidis NBRC 107715.</title>
        <authorList>
            <person name="Hosoyama A."/>
            <person name="Uohara A."/>
            <person name="Ohji S."/>
            <person name="Ichikawa N."/>
        </authorList>
    </citation>
    <scope>NUCLEOTIDE SEQUENCE [LARGE SCALE GENOMIC DNA]</scope>
    <source>
        <strain evidence="2 4">NBRC 107715</strain>
    </source>
</reference>
<sequence>MRAVLLVGLALSVAPCRAASEAEPGRVVPREVLALYDGDLEPTADETRIHRFAELPLNHLGYTIAYRDIRRPLPGAAEIRRYAGVLTWFSTPPAARDAYLAWARSAVRTARRWVILGTTGASFWTDEAAAGDALLGEIGLRHRRRAVDLTLGTQLHSRDPALTAFEGAADAVLPPYEVTDAARPDLEPWLELILPQREGGGRSVAVAVSPRGGYAASGFAMVEDQGLGRARWLIDPFAFFARALRDGPVPVPDVTTLSGRRIYFSHVESEGLNHVVLSKDREQVLVAGLFLDQIVSAFPDLPVTFALTPGDLDSAIGGNETPRALVREIWSHPAVEPSVSSYTRPYAWRFFDSYSRAREEELVAVARPAGRFGLRRLTDLVSTNARTDRYVAKAREYPRNYLLTPFDLAQETRGAWAVADALAPPGKGVRLYQWSGDAQPSEEAIALTRGLSLRNINGGEARFDATYPSVAHLPPLARPVGEQRQVYAVSADDLPVRKAWRPAVAALKGLRTTLAATETPRRLKGFNLHYRLATVGNPEALSEIEDYLREAQGSALIPIRTGEYAALADDFPRVEIAVSGPRSWEVRRRGSIQTLRFDDADAIEADLAASEGVIGQSRHGGSLYLALDSGVEKVRVVLRGEGAAARPVGLSESRWRVSGLSRGDGGWRFEASGFGPGEFRWADVPPGHYTVTARRDEAVLWSGTAEADALGRLAFTVPMVGLEPLRISVEGRLPETGGSDERR</sequence>
<dbReference type="Proteomes" id="UP001156856">
    <property type="component" value="Unassembled WGS sequence"/>
</dbReference>
<dbReference type="AlphaFoldDB" id="A0A512J819"/>
<evidence type="ECO:0000313" key="4">
    <source>
        <dbReference type="Proteomes" id="UP000321960"/>
    </source>
</evidence>
<reference evidence="5" key="2">
    <citation type="journal article" date="2019" name="Int. J. Syst. Evol. Microbiol.">
        <title>The Global Catalogue of Microorganisms (GCM) 10K type strain sequencing project: providing services to taxonomists for standard genome sequencing and annotation.</title>
        <authorList>
            <consortium name="The Broad Institute Genomics Platform"/>
            <consortium name="The Broad Institute Genome Sequencing Center for Infectious Disease"/>
            <person name="Wu L."/>
            <person name="Ma J."/>
        </authorList>
    </citation>
    <scope>NUCLEOTIDE SEQUENCE [LARGE SCALE GENOMIC DNA]</scope>
    <source>
        <strain evidence="5">NBRC 107715</strain>
    </source>
</reference>
<evidence type="ECO:0000256" key="1">
    <source>
        <dbReference type="SAM" id="SignalP"/>
    </source>
</evidence>
<evidence type="ECO:0000313" key="2">
    <source>
        <dbReference type="EMBL" id="GEP06080.1"/>
    </source>
</evidence>
<evidence type="ECO:0008006" key="6">
    <source>
        <dbReference type="Google" id="ProtNLM"/>
    </source>
</evidence>
<reference evidence="3" key="4">
    <citation type="submission" date="2023-01" db="EMBL/GenBank/DDBJ databases">
        <title>Draft genome sequence of Methylobacterium oxalidis strain NBRC 107715.</title>
        <authorList>
            <person name="Sun Q."/>
            <person name="Mori K."/>
        </authorList>
    </citation>
    <scope>NUCLEOTIDE SEQUENCE</scope>
    <source>
        <strain evidence="3">NBRC 107715</strain>
    </source>
</reference>
<dbReference type="RefSeq" id="WP_147027611.1">
    <property type="nucleotide sequence ID" value="NZ_BJZU01000089.1"/>
</dbReference>
<organism evidence="2 4">
    <name type="scientific">Methylobacterium oxalidis</name>
    <dbReference type="NCBI Taxonomy" id="944322"/>
    <lineage>
        <taxon>Bacteria</taxon>
        <taxon>Pseudomonadati</taxon>
        <taxon>Pseudomonadota</taxon>
        <taxon>Alphaproteobacteria</taxon>
        <taxon>Hyphomicrobiales</taxon>
        <taxon>Methylobacteriaceae</taxon>
        <taxon>Methylobacterium</taxon>
    </lineage>
</organism>